<dbReference type="SUPFAM" id="SSF54928">
    <property type="entry name" value="RNA-binding domain, RBD"/>
    <property type="match status" value="1"/>
</dbReference>
<feature type="compositionally biased region" description="Polar residues" evidence="3">
    <location>
        <begin position="92"/>
        <end position="101"/>
    </location>
</feature>
<dbReference type="SMART" id="SM00360">
    <property type="entry name" value="RRM"/>
    <property type="match status" value="1"/>
</dbReference>
<evidence type="ECO:0000256" key="2">
    <source>
        <dbReference type="PROSITE-ProRule" id="PRU00176"/>
    </source>
</evidence>
<gene>
    <name evidence="5" type="ORF">CLUMA_CG017372</name>
</gene>
<evidence type="ECO:0000259" key="4">
    <source>
        <dbReference type="PROSITE" id="PS50102"/>
    </source>
</evidence>
<reference evidence="5 6" key="1">
    <citation type="submission" date="2015-04" db="EMBL/GenBank/DDBJ databases">
        <authorList>
            <person name="Syromyatnikov M.Y."/>
            <person name="Popov V.N."/>
        </authorList>
    </citation>
    <scope>NUCLEOTIDE SEQUENCE [LARGE SCALE GENOMIC DNA]</scope>
</reference>
<dbReference type="PANTHER" id="PTHR19965:SF94">
    <property type="entry name" value="FI13061P-RELATED"/>
    <property type="match status" value="1"/>
</dbReference>
<feature type="domain" description="RRM" evidence="4">
    <location>
        <begin position="285"/>
        <end position="356"/>
    </location>
</feature>
<evidence type="ECO:0000313" key="6">
    <source>
        <dbReference type="Proteomes" id="UP000183832"/>
    </source>
</evidence>
<feature type="region of interest" description="Disordered" evidence="3">
    <location>
        <begin position="1"/>
        <end position="54"/>
    </location>
</feature>
<dbReference type="Gene3D" id="3.30.70.330">
    <property type="match status" value="1"/>
</dbReference>
<protein>
    <submittedName>
        <fullName evidence="5">CLUMA_CG017372, isoform A</fullName>
    </submittedName>
</protein>
<feature type="region of interest" description="Disordered" evidence="3">
    <location>
        <begin position="89"/>
        <end position="121"/>
    </location>
</feature>
<dbReference type="InterPro" id="IPR000504">
    <property type="entry name" value="RRM_dom"/>
</dbReference>
<organism evidence="5 6">
    <name type="scientific">Clunio marinus</name>
    <dbReference type="NCBI Taxonomy" id="568069"/>
    <lineage>
        <taxon>Eukaryota</taxon>
        <taxon>Metazoa</taxon>
        <taxon>Ecdysozoa</taxon>
        <taxon>Arthropoda</taxon>
        <taxon>Hexapoda</taxon>
        <taxon>Insecta</taxon>
        <taxon>Pterygota</taxon>
        <taxon>Neoptera</taxon>
        <taxon>Endopterygota</taxon>
        <taxon>Diptera</taxon>
        <taxon>Nematocera</taxon>
        <taxon>Chironomoidea</taxon>
        <taxon>Chironomidae</taxon>
        <taxon>Clunio</taxon>
    </lineage>
</organism>
<dbReference type="EMBL" id="CVRI01000063">
    <property type="protein sequence ID" value="CRL04274.1"/>
    <property type="molecule type" value="Genomic_DNA"/>
</dbReference>
<feature type="compositionally biased region" description="Basic residues" evidence="3">
    <location>
        <begin position="11"/>
        <end position="25"/>
    </location>
</feature>
<evidence type="ECO:0000256" key="1">
    <source>
        <dbReference type="ARBA" id="ARBA00022884"/>
    </source>
</evidence>
<keyword evidence="1 2" id="KW-0694">RNA-binding</keyword>
<dbReference type="GO" id="GO:0006406">
    <property type="term" value="P:mRNA export from nucleus"/>
    <property type="evidence" value="ECO:0007669"/>
    <property type="project" value="TreeGrafter"/>
</dbReference>
<dbReference type="AlphaFoldDB" id="A0A1J1IX44"/>
<dbReference type="InterPro" id="IPR035979">
    <property type="entry name" value="RBD_domain_sf"/>
</dbReference>
<dbReference type="CDD" id="cd12681">
    <property type="entry name" value="RRM_SKAR"/>
    <property type="match status" value="1"/>
</dbReference>
<dbReference type="InterPro" id="IPR051229">
    <property type="entry name" value="ALYREF_mRNA_export"/>
</dbReference>
<sequence>MDLSLDELIKKNKKSKNLGSRKKLTTKPGAKKEVNIKGKPGLKAKTQSPKGPKTLLDARSKIIQKKRHKIRDARDIIAQNAKKSIRDARELLSTSKKSPVTRTGARPAKKVSIPRSRPNHPVRQLSNLMMVDDLDLNELQLKPTGNLKRTVHNEFASIPPTMPKLPSFSITQELPRLSPDPFDCYVVPTRRPVPVAPLRTERIERFQPGRIMSAHMDAYEPRKSILRPSQLDEHDDRFESDRYFSSSSDGVRSRLYNDRDRNESAGIFAKLPVRGTSPPQAQIGHRIIISNLHTSVTESDVCELFEDVGPLVSAHMVRPGIAEVVYKNLGDAEEAVETYHNRQLDGQPMKCMLVRSSAKPAYSRLDDYAPARLVKKM</sequence>
<evidence type="ECO:0000313" key="5">
    <source>
        <dbReference type="EMBL" id="CRL04274.1"/>
    </source>
</evidence>
<dbReference type="GO" id="GO:0005634">
    <property type="term" value="C:nucleus"/>
    <property type="evidence" value="ECO:0007669"/>
    <property type="project" value="TreeGrafter"/>
</dbReference>
<dbReference type="OrthoDB" id="346839at2759"/>
<name>A0A1J1IX44_9DIPT</name>
<dbReference type="STRING" id="568069.A0A1J1IX44"/>
<proteinExistence type="predicted"/>
<dbReference type="InterPro" id="IPR012677">
    <property type="entry name" value="Nucleotide-bd_a/b_plait_sf"/>
</dbReference>
<feature type="compositionally biased region" description="Basic and acidic residues" evidence="3">
    <location>
        <begin position="230"/>
        <end position="242"/>
    </location>
</feature>
<dbReference type="Pfam" id="PF00076">
    <property type="entry name" value="RRM_1"/>
    <property type="match status" value="1"/>
</dbReference>
<dbReference type="PROSITE" id="PS50102">
    <property type="entry name" value="RRM"/>
    <property type="match status" value="1"/>
</dbReference>
<keyword evidence="6" id="KW-1185">Reference proteome</keyword>
<dbReference type="GO" id="GO:0003729">
    <property type="term" value="F:mRNA binding"/>
    <property type="evidence" value="ECO:0007669"/>
    <property type="project" value="TreeGrafter"/>
</dbReference>
<evidence type="ECO:0000256" key="3">
    <source>
        <dbReference type="SAM" id="MobiDB-lite"/>
    </source>
</evidence>
<dbReference type="PANTHER" id="PTHR19965">
    <property type="entry name" value="RNA AND EXPORT FACTOR BINDING PROTEIN"/>
    <property type="match status" value="1"/>
</dbReference>
<feature type="region of interest" description="Disordered" evidence="3">
    <location>
        <begin position="230"/>
        <end position="254"/>
    </location>
</feature>
<dbReference type="Proteomes" id="UP000183832">
    <property type="component" value="Unassembled WGS sequence"/>
</dbReference>
<accession>A0A1J1IX44</accession>
<dbReference type="InterPro" id="IPR034784">
    <property type="entry name" value="PDIP3_RRM"/>
</dbReference>